<dbReference type="Pfam" id="PF19160">
    <property type="entry name" value="SPARK"/>
    <property type="match status" value="1"/>
</dbReference>
<comment type="similarity">
    <text evidence="2 5">Belongs to the glycosyltransferase 10 family.</text>
</comment>
<dbReference type="GO" id="GO:0008417">
    <property type="term" value="F:fucosyltransferase activity"/>
    <property type="evidence" value="ECO:0007669"/>
    <property type="project" value="InterPro"/>
</dbReference>
<evidence type="ECO:0000256" key="1">
    <source>
        <dbReference type="ARBA" id="ARBA00004922"/>
    </source>
</evidence>
<keyword evidence="5" id="KW-0812">Transmembrane</keyword>
<dbReference type="InterPro" id="IPR038577">
    <property type="entry name" value="GT10-like_C_sf"/>
</dbReference>
<evidence type="ECO:0000256" key="4">
    <source>
        <dbReference type="ARBA" id="ARBA00022679"/>
    </source>
</evidence>
<evidence type="ECO:0000259" key="8">
    <source>
        <dbReference type="Pfam" id="PF19160"/>
    </source>
</evidence>
<feature type="domain" description="SPARK" evidence="8">
    <location>
        <begin position="47"/>
        <end position="194"/>
    </location>
</feature>
<feature type="region of interest" description="Disordered" evidence="6">
    <location>
        <begin position="228"/>
        <end position="255"/>
    </location>
</feature>
<dbReference type="InterPro" id="IPR055270">
    <property type="entry name" value="Glyco_tran_10_C"/>
</dbReference>
<dbReference type="EMBL" id="QGKY02001925">
    <property type="protein sequence ID" value="KAF2548139.1"/>
    <property type="molecule type" value="Genomic_DNA"/>
</dbReference>
<name>A0A8S9GRI4_BRACR</name>
<feature type="non-terminal residue" evidence="9">
    <location>
        <position position="1"/>
    </location>
</feature>
<organism evidence="9">
    <name type="scientific">Brassica cretica</name>
    <name type="common">Mustard</name>
    <dbReference type="NCBI Taxonomy" id="69181"/>
    <lineage>
        <taxon>Eukaryota</taxon>
        <taxon>Viridiplantae</taxon>
        <taxon>Streptophyta</taxon>
        <taxon>Embryophyta</taxon>
        <taxon>Tracheophyta</taxon>
        <taxon>Spermatophyta</taxon>
        <taxon>Magnoliopsida</taxon>
        <taxon>eudicotyledons</taxon>
        <taxon>Gunneridae</taxon>
        <taxon>Pentapetalae</taxon>
        <taxon>rosids</taxon>
        <taxon>malvids</taxon>
        <taxon>Brassicales</taxon>
        <taxon>Brassicaceae</taxon>
        <taxon>Brassiceae</taxon>
        <taxon>Brassica</taxon>
    </lineage>
</organism>
<dbReference type="AlphaFoldDB" id="A0A8S9GRI4"/>
<comment type="pathway">
    <text evidence="1">Protein modification; protein glycosylation.</text>
</comment>
<evidence type="ECO:0000313" key="9">
    <source>
        <dbReference type="EMBL" id="KAF2548139.1"/>
    </source>
</evidence>
<keyword evidence="5" id="KW-0472">Membrane</keyword>
<comment type="subcellular location">
    <subcellularLocation>
        <location evidence="5">Golgi apparatus</location>
        <location evidence="5">Golgi stack membrane</location>
        <topology evidence="5">Single-pass type II membrane protein</topology>
    </subcellularLocation>
</comment>
<evidence type="ECO:0000256" key="3">
    <source>
        <dbReference type="ARBA" id="ARBA00022676"/>
    </source>
</evidence>
<dbReference type="GO" id="GO:0032580">
    <property type="term" value="C:Golgi cisterna membrane"/>
    <property type="evidence" value="ECO:0007669"/>
    <property type="project" value="UniProtKB-SubCell"/>
</dbReference>
<keyword evidence="5" id="KW-0333">Golgi apparatus</keyword>
<evidence type="ECO:0000256" key="6">
    <source>
        <dbReference type="SAM" id="MobiDB-lite"/>
    </source>
</evidence>
<dbReference type="Gene3D" id="3.40.50.11660">
    <property type="entry name" value="Glycosyl transferase family 10, C-terminal domain"/>
    <property type="match status" value="1"/>
</dbReference>
<gene>
    <name evidence="9" type="ORF">F2Q70_00022962</name>
</gene>
<dbReference type="InterPro" id="IPR001503">
    <property type="entry name" value="Glyco_trans_10"/>
</dbReference>
<accession>A0A8S9GRI4</accession>
<reference evidence="9" key="1">
    <citation type="submission" date="2019-12" db="EMBL/GenBank/DDBJ databases">
        <title>Genome sequencing and annotation of Brassica cretica.</title>
        <authorList>
            <person name="Studholme D.J."/>
            <person name="Sarris P.F."/>
        </authorList>
    </citation>
    <scope>NUCLEOTIDE SEQUENCE</scope>
    <source>
        <strain evidence="9">PFS-102/07</strain>
        <tissue evidence="9">Leaf</tissue>
    </source>
</reference>
<evidence type="ECO:0000256" key="2">
    <source>
        <dbReference type="ARBA" id="ARBA00008919"/>
    </source>
</evidence>
<evidence type="ECO:0000259" key="7">
    <source>
        <dbReference type="Pfam" id="PF00852"/>
    </source>
</evidence>
<proteinExistence type="inferred from homology"/>
<keyword evidence="4 5" id="KW-0808">Transferase</keyword>
<sequence length="483" mass="53010">ATLAIDLSFIKYLSFNLCSSPMVLHKQALLLTFISVLGIHQLPLPAEAECPLDLTSSNFTLVASVCSTNADRAKCCRYMNAFVAVSVSRYANHTADLGVAPDLTSICITTISRTMELYGIPTNATLFCGLGTKILVSYDCEDLTTVTQMLRSPKFGDVSRNCELPFRCKSCLNSGITYIRSLVDRGNNIKMSTCRDATYAALASRVDTTSALELASCFFNVSELTTTPEFPPSPEASPSPELADSPSGNDDIVLSPRRSHHGYHLTVVPAIGIAVTVFSVMMLAVLIVLIQRKKRELDDDDSEGKDHNPTKTLPSSLPKVMMIHEVDCAIGMKSNTTPDAAFGLSHQPGTLSILRSMESARYYLQNNLAQARRKGYDIVMTTSLSSDVPVGYFSWAEYDVMAPVQPKTEKALAAAFISNCIAQNFRLQALEALMEANVTIDSYVEKVEALKHYKFSLAFENTNEEDYVTEKFFQSLVAVMQYS</sequence>
<dbReference type="PANTHER" id="PTHR11929:SF218">
    <property type="entry name" value="GLYCOPROTEIN 3-ALPHA-L-FUCOSYLTRANSFERASE A"/>
    <property type="match status" value="1"/>
</dbReference>
<comment type="caution">
    <text evidence="9">The sequence shown here is derived from an EMBL/GenBank/DDBJ whole genome shotgun (WGS) entry which is preliminary data.</text>
</comment>
<dbReference type="Pfam" id="PF00852">
    <property type="entry name" value="Glyco_transf_10"/>
    <property type="match status" value="1"/>
</dbReference>
<feature type="compositionally biased region" description="Low complexity" evidence="6">
    <location>
        <begin position="238"/>
        <end position="247"/>
    </location>
</feature>
<feature type="transmembrane region" description="Helical" evidence="5">
    <location>
        <begin position="267"/>
        <end position="290"/>
    </location>
</feature>
<dbReference type="PANTHER" id="PTHR11929">
    <property type="entry name" value="ALPHA- 1,3 -FUCOSYLTRANSFERASE"/>
    <property type="match status" value="1"/>
</dbReference>
<dbReference type="EC" id="2.4.1.-" evidence="5"/>
<evidence type="ECO:0000256" key="5">
    <source>
        <dbReference type="RuleBase" id="RU003832"/>
    </source>
</evidence>
<dbReference type="SUPFAM" id="SSF53756">
    <property type="entry name" value="UDP-Glycosyltransferase/glycogen phosphorylase"/>
    <property type="match status" value="1"/>
</dbReference>
<keyword evidence="5" id="KW-1133">Transmembrane helix</keyword>
<dbReference type="InterPro" id="IPR043891">
    <property type="entry name" value="SPARK"/>
</dbReference>
<protein>
    <recommendedName>
        <fullName evidence="5">Fucosyltransferase</fullName>
        <ecNumber evidence="5">2.4.1.-</ecNumber>
    </recommendedName>
</protein>
<keyword evidence="3 5" id="KW-0328">Glycosyltransferase</keyword>
<feature type="domain" description="Fucosyltransferase C-terminal" evidence="7">
    <location>
        <begin position="409"/>
        <end position="477"/>
    </location>
</feature>